<evidence type="ECO:0000313" key="7">
    <source>
        <dbReference type="EMBL" id="VTZ51328.1"/>
    </source>
</evidence>
<dbReference type="InterPro" id="IPR052162">
    <property type="entry name" value="Sensor_kinase/Photoreceptor"/>
</dbReference>
<dbReference type="AlphaFoldDB" id="A0A8B6MB89"/>
<dbReference type="SMART" id="SM00387">
    <property type="entry name" value="HATPase_c"/>
    <property type="match status" value="1"/>
</dbReference>
<dbReference type="SUPFAM" id="SSF55874">
    <property type="entry name" value="ATPase domain of HSP90 chaperone/DNA topoisomerase II/histidine kinase"/>
    <property type="match status" value="1"/>
</dbReference>
<dbReference type="InterPro" id="IPR004358">
    <property type="entry name" value="Sig_transdc_His_kin-like_C"/>
</dbReference>
<dbReference type="EC" id="2.7.13.3" evidence="2"/>
<feature type="domain" description="Histidine kinase" evidence="6">
    <location>
        <begin position="1"/>
        <end position="90"/>
    </location>
</feature>
<evidence type="ECO:0000313" key="8">
    <source>
        <dbReference type="Proteomes" id="UP000485880"/>
    </source>
</evidence>
<comment type="caution">
    <text evidence="7">The sequence shown here is derived from an EMBL/GenBank/DDBJ whole genome shotgun (WGS) entry which is preliminary data.</text>
</comment>
<accession>A0A8B6MB89</accession>
<dbReference type="Proteomes" id="UP000485880">
    <property type="component" value="Unassembled WGS sequence"/>
</dbReference>
<dbReference type="PRINTS" id="PR00344">
    <property type="entry name" value="BCTRLSENSOR"/>
</dbReference>
<dbReference type="PANTHER" id="PTHR43304:SF1">
    <property type="entry name" value="PAC DOMAIN-CONTAINING PROTEIN"/>
    <property type="match status" value="1"/>
</dbReference>
<evidence type="ECO:0000259" key="6">
    <source>
        <dbReference type="PROSITE" id="PS50109"/>
    </source>
</evidence>
<evidence type="ECO:0000256" key="5">
    <source>
        <dbReference type="ARBA" id="ARBA00022777"/>
    </source>
</evidence>
<protein>
    <recommendedName>
        <fullName evidence="2">histidine kinase</fullName>
        <ecNumber evidence="2">2.7.13.3</ecNumber>
    </recommendedName>
</protein>
<dbReference type="Gene3D" id="3.30.565.10">
    <property type="entry name" value="Histidine kinase-like ATPase, C-terminal domain"/>
    <property type="match status" value="1"/>
</dbReference>
<dbReference type="InterPro" id="IPR003594">
    <property type="entry name" value="HATPase_dom"/>
</dbReference>
<gene>
    <name evidence="7" type="ORF">MPC4_350034</name>
</gene>
<evidence type="ECO:0000256" key="2">
    <source>
        <dbReference type="ARBA" id="ARBA00012438"/>
    </source>
</evidence>
<dbReference type="GO" id="GO:0004673">
    <property type="term" value="F:protein histidine kinase activity"/>
    <property type="evidence" value="ECO:0007669"/>
    <property type="project" value="UniProtKB-EC"/>
</dbReference>
<keyword evidence="8" id="KW-1185">Reference proteome</keyword>
<dbReference type="InterPro" id="IPR005467">
    <property type="entry name" value="His_kinase_dom"/>
</dbReference>
<proteinExistence type="predicted"/>
<dbReference type="PROSITE" id="PS50109">
    <property type="entry name" value="HIS_KIN"/>
    <property type="match status" value="1"/>
</dbReference>
<sequence>MDMSGLKRLPSLPHAIEFTVTDDGPGIPERFRERVFGMFQTLKPRDEVEGSGMGLAIVKKLIEIQGGKIWLTEGQAGQGLSVHFTWPYSKRESTNVIDGKFAAG</sequence>
<keyword evidence="5" id="KW-0418">Kinase</keyword>
<keyword evidence="4" id="KW-0808">Transferase</keyword>
<dbReference type="PANTHER" id="PTHR43304">
    <property type="entry name" value="PHYTOCHROME-LIKE PROTEIN CPH1"/>
    <property type="match status" value="1"/>
</dbReference>
<dbReference type="EMBL" id="CABFMQ020000093">
    <property type="protein sequence ID" value="VTZ51328.1"/>
    <property type="molecule type" value="Genomic_DNA"/>
</dbReference>
<organism evidence="7 8">
    <name type="scientific">Methylocella tundrae</name>
    <dbReference type="NCBI Taxonomy" id="227605"/>
    <lineage>
        <taxon>Bacteria</taxon>
        <taxon>Pseudomonadati</taxon>
        <taxon>Pseudomonadota</taxon>
        <taxon>Alphaproteobacteria</taxon>
        <taxon>Hyphomicrobiales</taxon>
        <taxon>Beijerinckiaceae</taxon>
        <taxon>Methylocella</taxon>
    </lineage>
</organism>
<dbReference type="Pfam" id="PF02518">
    <property type="entry name" value="HATPase_c"/>
    <property type="match status" value="1"/>
</dbReference>
<dbReference type="InterPro" id="IPR036890">
    <property type="entry name" value="HATPase_C_sf"/>
</dbReference>
<evidence type="ECO:0000256" key="1">
    <source>
        <dbReference type="ARBA" id="ARBA00000085"/>
    </source>
</evidence>
<reference evidence="7 8" key="1">
    <citation type="submission" date="2019-05" db="EMBL/GenBank/DDBJ databases">
        <authorList>
            <person name="Farhan Ul Haque M."/>
        </authorList>
    </citation>
    <scope>NUCLEOTIDE SEQUENCE [LARGE SCALE GENOMIC DNA]</scope>
    <source>
        <strain evidence="7">2</strain>
    </source>
</reference>
<keyword evidence="3" id="KW-0597">Phosphoprotein</keyword>
<evidence type="ECO:0000256" key="4">
    <source>
        <dbReference type="ARBA" id="ARBA00022679"/>
    </source>
</evidence>
<evidence type="ECO:0000256" key="3">
    <source>
        <dbReference type="ARBA" id="ARBA00022553"/>
    </source>
</evidence>
<name>A0A8B6MB89_METTU</name>
<comment type="catalytic activity">
    <reaction evidence="1">
        <text>ATP + protein L-histidine = ADP + protein N-phospho-L-histidine.</text>
        <dbReference type="EC" id="2.7.13.3"/>
    </reaction>
</comment>